<dbReference type="Gene3D" id="3.30.420.10">
    <property type="entry name" value="Ribonuclease H-like superfamily/Ribonuclease H"/>
    <property type="match status" value="1"/>
</dbReference>
<dbReference type="PANTHER" id="PTHR47723:SF22">
    <property type="entry name" value="RNASE H TYPE-1 DOMAIN-CONTAINING PROTEIN"/>
    <property type="match status" value="1"/>
</dbReference>
<keyword evidence="4" id="KW-1185">Reference proteome</keyword>
<dbReference type="SUPFAM" id="SSF81995">
    <property type="entry name" value="beta-sandwich domain of Sec23/24"/>
    <property type="match status" value="1"/>
</dbReference>
<feature type="domain" description="RNase H type-1" evidence="2">
    <location>
        <begin position="108"/>
        <end position="228"/>
    </location>
</feature>
<dbReference type="OrthoDB" id="1906820at2759"/>
<accession>A0A2G5FAK1</accession>
<dbReference type="PANTHER" id="PTHR47723">
    <property type="entry name" value="OS05G0353850 PROTEIN"/>
    <property type="match status" value="1"/>
</dbReference>
<dbReference type="InterPro" id="IPR036397">
    <property type="entry name" value="RNaseH_sf"/>
</dbReference>
<dbReference type="CDD" id="cd06222">
    <property type="entry name" value="RNase_H_like"/>
    <property type="match status" value="1"/>
</dbReference>
<gene>
    <name evidence="3" type="ORF">AQUCO_00100419v1</name>
</gene>
<dbReference type="InterPro" id="IPR002156">
    <property type="entry name" value="RNaseH_domain"/>
</dbReference>
<dbReference type="GO" id="GO:0003676">
    <property type="term" value="F:nucleic acid binding"/>
    <property type="evidence" value="ECO:0007669"/>
    <property type="project" value="InterPro"/>
</dbReference>
<dbReference type="AlphaFoldDB" id="A0A2G5FAK1"/>
<dbReference type="InParanoid" id="A0A2G5FAK1"/>
<dbReference type="InterPro" id="IPR053151">
    <property type="entry name" value="RNase_H-like"/>
</dbReference>
<evidence type="ECO:0000313" key="3">
    <source>
        <dbReference type="EMBL" id="PIA64936.1"/>
    </source>
</evidence>
<reference evidence="3 4" key="1">
    <citation type="submission" date="2017-09" db="EMBL/GenBank/DDBJ databases">
        <title>WGS assembly of Aquilegia coerulea Goldsmith.</title>
        <authorList>
            <person name="Hodges S."/>
            <person name="Kramer E."/>
            <person name="Nordborg M."/>
            <person name="Tomkins J."/>
            <person name="Borevitz J."/>
            <person name="Derieg N."/>
            <person name="Yan J."/>
            <person name="Mihaltcheva S."/>
            <person name="Hayes R.D."/>
            <person name="Rokhsar D."/>
        </authorList>
    </citation>
    <scope>NUCLEOTIDE SEQUENCE [LARGE SCALE GENOMIC DNA]</scope>
    <source>
        <strain evidence="4">cv. Goldsmith</strain>
    </source>
</reference>
<dbReference type="InterPro" id="IPR012337">
    <property type="entry name" value="RNaseH-like_sf"/>
</dbReference>
<evidence type="ECO:0000313" key="4">
    <source>
        <dbReference type="Proteomes" id="UP000230069"/>
    </source>
</evidence>
<sequence length="266" mass="29985">MENVSCASHHPLLFRRVSRYRYSPYSVPPIRTSIHHLPPPPPPLTPVPYHQQPSSLYQQQQQPASLYQQQQPSFPYIFTPETPLFHQSSSCLSLPISYQQGGPFVTLNTDGSVAKRRSGIGGIIRDSSGFPLLAFAARCPKMPIYAVELCAIKRGLQLALANGVQYVNIDTDSTDAVKWIFSLPSSCPLLVRKCVFDIHLLLSSFISWHVKHVYRETNSAADFLSKFAQNAELVLHPMHFPPELRYIVDEDAKGRLYLRLKSVGLR</sequence>
<dbReference type="EMBL" id="KZ305018">
    <property type="protein sequence ID" value="PIA64936.1"/>
    <property type="molecule type" value="Genomic_DNA"/>
</dbReference>
<dbReference type="GO" id="GO:0004523">
    <property type="term" value="F:RNA-DNA hybrid ribonuclease activity"/>
    <property type="evidence" value="ECO:0007669"/>
    <property type="project" value="InterPro"/>
</dbReference>
<feature type="compositionally biased region" description="Pro residues" evidence="1">
    <location>
        <begin position="37"/>
        <end position="46"/>
    </location>
</feature>
<organism evidence="3 4">
    <name type="scientific">Aquilegia coerulea</name>
    <name type="common">Rocky mountain columbine</name>
    <dbReference type="NCBI Taxonomy" id="218851"/>
    <lineage>
        <taxon>Eukaryota</taxon>
        <taxon>Viridiplantae</taxon>
        <taxon>Streptophyta</taxon>
        <taxon>Embryophyta</taxon>
        <taxon>Tracheophyta</taxon>
        <taxon>Spermatophyta</taxon>
        <taxon>Magnoliopsida</taxon>
        <taxon>Ranunculales</taxon>
        <taxon>Ranunculaceae</taxon>
        <taxon>Thalictroideae</taxon>
        <taxon>Aquilegia</taxon>
    </lineage>
</organism>
<name>A0A2G5FAK1_AQUCA</name>
<dbReference type="Pfam" id="PF13456">
    <property type="entry name" value="RVT_3"/>
    <property type="match status" value="1"/>
</dbReference>
<dbReference type="InterPro" id="IPR044730">
    <property type="entry name" value="RNase_H-like_dom_plant"/>
</dbReference>
<proteinExistence type="predicted"/>
<dbReference type="Proteomes" id="UP000230069">
    <property type="component" value="Unassembled WGS sequence"/>
</dbReference>
<feature type="region of interest" description="Disordered" evidence="1">
    <location>
        <begin position="33"/>
        <end position="54"/>
    </location>
</feature>
<evidence type="ECO:0000256" key="1">
    <source>
        <dbReference type="SAM" id="MobiDB-lite"/>
    </source>
</evidence>
<evidence type="ECO:0000259" key="2">
    <source>
        <dbReference type="Pfam" id="PF13456"/>
    </source>
</evidence>
<dbReference type="SUPFAM" id="SSF53098">
    <property type="entry name" value="Ribonuclease H-like"/>
    <property type="match status" value="1"/>
</dbReference>
<protein>
    <recommendedName>
        <fullName evidence="2">RNase H type-1 domain-containing protein</fullName>
    </recommendedName>
</protein>